<dbReference type="HOGENOM" id="CLU_2034918_0_0_5"/>
<feature type="transmembrane region" description="Helical" evidence="2">
    <location>
        <begin position="30"/>
        <end position="46"/>
    </location>
</feature>
<organism evidence="3 4">
    <name type="scientific">Hyphomicrobium nitrativorans NL23</name>
    <dbReference type="NCBI Taxonomy" id="1029756"/>
    <lineage>
        <taxon>Bacteria</taxon>
        <taxon>Pseudomonadati</taxon>
        <taxon>Pseudomonadota</taxon>
        <taxon>Alphaproteobacteria</taxon>
        <taxon>Hyphomicrobiales</taxon>
        <taxon>Hyphomicrobiaceae</taxon>
        <taxon>Hyphomicrobium</taxon>
    </lineage>
</organism>
<dbReference type="RefSeq" id="WP_023786696.1">
    <property type="nucleotide sequence ID" value="NC_022997.1"/>
</dbReference>
<feature type="compositionally biased region" description="Pro residues" evidence="1">
    <location>
        <begin position="74"/>
        <end position="108"/>
    </location>
</feature>
<proteinExistence type="predicted"/>
<dbReference type="OrthoDB" id="3573349at2"/>
<protein>
    <submittedName>
        <fullName evidence="3">Uncharacterized protein</fullName>
    </submittedName>
</protein>
<keyword evidence="2" id="KW-1133">Transmembrane helix</keyword>
<dbReference type="STRING" id="1029756.W911_06515"/>
<sequence length="121" mass="12279">MTDTHLGLIVTAVPALIIGLILLSRYKPVLWMYIGAVAIGLGYLTVQGTMERVGEETRAYLPAEKAAEPLVAPAPAPAVAPAPGAAPEPAPAPAPAPEAVPQPTPAAPPETQAPEPQPATP</sequence>
<dbReference type="AlphaFoldDB" id="V5SDT3"/>
<dbReference type="EMBL" id="CP006912">
    <property type="protein sequence ID" value="AHB48114.1"/>
    <property type="molecule type" value="Genomic_DNA"/>
</dbReference>
<accession>V5SDT3</accession>
<gene>
    <name evidence="3" type="ORF">W911_06515</name>
</gene>
<evidence type="ECO:0000313" key="4">
    <source>
        <dbReference type="Proteomes" id="UP000018542"/>
    </source>
</evidence>
<feature type="transmembrane region" description="Helical" evidence="2">
    <location>
        <begin position="6"/>
        <end position="23"/>
    </location>
</feature>
<evidence type="ECO:0000256" key="2">
    <source>
        <dbReference type="SAM" id="Phobius"/>
    </source>
</evidence>
<keyword evidence="2" id="KW-0812">Transmembrane</keyword>
<evidence type="ECO:0000256" key="1">
    <source>
        <dbReference type="SAM" id="MobiDB-lite"/>
    </source>
</evidence>
<keyword evidence="2" id="KW-0472">Membrane</keyword>
<name>V5SDT3_9HYPH</name>
<evidence type="ECO:0000313" key="3">
    <source>
        <dbReference type="EMBL" id="AHB48114.1"/>
    </source>
</evidence>
<reference evidence="3 4" key="1">
    <citation type="journal article" date="2014" name="Genome Announc.">
        <title>Complete Genome Sequence of Hyphomicrobium nitrativorans Strain NL23, a Denitrifying Bacterium Isolated from Biofilm of a Methanol-Fed Denitrification System Treating Seawater at the Montreal Biodome.</title>
        <authorList>
            <person name="Martineau C."/>
            <person name="Villeneuve C."/>
            <person name="Mauffrey F."/>
            <person name="Villemur R."/>
        </authorList>
    </citation>
    <scope>NUCLEOTIDE SEQUENCE [LARGE SCALE GENOMIC DNA]</scope>
    <source>
        <strain evidence="3">NL23</strain>
    </source>
</reference>
<dbReference type="Proteomes" id="UP000018542">
    <property type="component" value="Chromosome"/>
</dbReference>
<dbReference type="PATRIC" id="fig|1029756.8.peg.1366"/>
<feature type="region of interest" description="Disordered" evidence="1">
    <location>
        <begin position="74"/>
        <end position="121"/>
    </location>
</feature>
<keyword evidence="4" id="KW-1185">Reference proteome</keyword>
<dbReference type="KEGG" id="hni:W911_06515"/>